<proteinExistence type="predicted"/>
<evidence type="ECO:0000313" key="2">
    <source>
        <dbReference type="Proteomes" id="UP001153292"/>
    </source>
</evidence>
<sequence length="172" mass="20525">MKILTYFEAYPKSSVREGEEEIGISKSKIHRALKKYKFKSYVEGRLVQKLRRGDAERRLNFCHHIERLILENQNVLETIIWSDESNFSNNGMYNRRNNRIWSRQNPLRIHETNDQVHFSFNCWCGIVKNRVLLIHFYEGNLAPARNSRRTAEFLNEHSPSWIGTYGQIRWPA</sequence>
<dbReference type="InterPro" id="IPR036397">
    <property type="entry name" value="RNaseH_sf"/>
</dbReference>
<dbReference type="EMBL" id="OU963899">
    <property type="protein sequence ID" value="CAH0406539.1"/>
    <property type="molecule type" value="Genomic_DNA"/>
</dbReference>
<dbReference type="Gene3D" id="3.30.420.10">
    <property type="entry name" value="Ribonuclease H-like superfamily/Ribonuclease H"/>
    <property type="match status" value="1"/>
</dbReference>
<dbReference type="PANTHER" id="PTHR47326:SF1">
    <property type="entry name" value="HTH PSQ-TYPE DOMAIN-CONTAINING PROTEIN"/>
    <property type="match status" value="1"/>
</dbReference>
<dbReference type="Proteomes" id="UP001153292">
    <property type="component" value="Chromosome 6"/>
</dbReference>
<evidence type="ECO:0000313" key="1">
    <source>
        <dbReference type="EMBL" id="CAH0406539.1"/>
    </source>
</evidence>
<protein>
    <submittedName>
        <fullName evidence="1">Uncharacterized protein</fullName>
    </submittedName>
</protein>
<accession>A0ABN8BGU9</accession>
<dbReference type="PANTHER" id="PTHR47326">
    <property type="entry name" value="TRANSPOSABLE ELEMENT TC3 TRANSPOSASE-LIKE PROTEIN"/>
    <property type="match status" value="1"/>
</dbReference>
<gene>
    <name evidence="1" type="ORF">CHILSU_LOCUS9916</name>
</gene>
<keyword evidence="2" id="KW-1185">Reference proteome</keyword>
<organism evidence="1 2">
    <name type="scientific">Chilo suppressalis</name>
    <name type="common">Asiatic rice borer moth</name>
    <dbReference type="NCBI Taxonomy" id="168631"/>
    <lineage>
        <taxon>Eukaryota</taxon>
        <taxon>Metazoa</taxon>
        <taxon>Ecdysozoa</taxon>
        <taxon>Arthropoda</taxon>
        <taxon>Hexapoda</taxon>
        <taxon>Insecta</taxon>
        <taxon>Pterygota</taxon>
        <taxon>Neoptera</taxon>
        <taxon>Endopterygota</taxon>
        <taxon>Lepidoptera</taxon>
        <taxon>Glossata</taxon>
        <taxon>Ditrysia</taxon>
        <taxon>Pyraloidea</taxon>
        <taxon>Crambidae</taxon>
        <taxon>Crambinae</taxon>
        <taxon>Chilo</taxon>
    </lineage>
</organism>
<reference evidence="1" key="1">
    <citation type="submission" date="2021-12" db="EMBL/GenBank/DDBJ databases">
        <authorList>
            <person name="King R."/>
        </authorList>
    </citation>
    <scope>NUCLEOTIDE SEQUENCE</scope>
</reference>
<name>A0ABN8BGU9_CHISP</name>